<dbReference type="Gene3D" id="3.10.620.30">
    <property type="match status" value="1"/>
</dbReference>
<dbReference type="SUPFAM" id="SSF54001">
    <property type="entry name" value="Cysteine proteinases"/>
    <property type="match status" value="1"/>
</dbReference>
<dbReference type="STRING" id="257708.RGI145_06885"/>
<protein>
    <recommendedName>
        <fullName evidence="2">Transglutaminase-like domain-containing protein</fullName>
    </recommendedName>
</protein>
<dbReference type="KEGG" id="rgi:RGI145_06885"/>
<dbReference type="InterPro" id="IPR038765">
    <property type="entry name" value="Papain-like_cys_pep_sf"/>
</dbReference>
<evidence type="ECO:0000259" key="2">
    <source>
        <dbReference type="SMART" id="SM00460"/>
    </source>
</evidence>
<proteinExistence type="predicted"/>
<dbReference type="InterPro" id="IPR006311">
    <property type="entry name" value="TAT_signal"/>
</dbReference>
<gene>
    <name evidence="3" type="ORF">RGI145_06885</name>
</gene>
<evidence type="ECO:0000256" key="1">
    <source>
        <dbReference type="SAM" id="SignalP"/>
    </source>
</evidence>
<name>A0A1L7ADJ8_9PROT</name>
<accession>A0A1L7ADJ8</accession>
<organism evidence="3 4">
    <name type="scientific">Roseomonas gilardii</name>
    <dbReference type="NCBI Taxonomy" id="257708"/>
    <lineage>
        <taxon>Bacteria</taxon>
        <taxon>Pseudomonadati</taxon>
        <taxon>Pseudomonadota</taxon>
        <taxon>Alphaproteobacteria</taxon>
        <taxon>Acetobacterales</taxon>
        <taxon>Roseomonadaceae</taxon>
        <taxon>Roseomonas</taxon>
    </lineage>
</organism>
<evidence type="ECO:0000313" key="4">
    <source>
        <dbReference type="Proteomes" id="UP000185494"/>
    </source>
</evidence>
<evidence type="ECO:0000313" key="3">
    <source>
        <dbReference type="EMBL" id="APT56868.1"/>
    </source>
</evidence>
<dbReference type="PROSITE" id="PS51318">
    <property type="entry name" value="TAT"/>
    <property type="match status" value="1"/>
</dbReference>
<dbReference type="PANTHER" id="PTHR38339">
    <property type="entry name" value="TRANSGLUTAMINASE DOMAIN PROTEIN"/>
    <property type="match status" value="1"/>
</dbReference>
<dbReference type="EMBL" id="CP015583">
    <property type="protein sequence ID" value="APT56868.1"/>
    <property type="molecule type" value="Genomic_DNA"/>
</dbReference>
<dbReference type="eggNOG" id="COG1305">
    <property type="taxonomic scope" value="Bacteria"/>
</dbReference>
<sequence>MDRRSFLASAATITLAAGTLTAGLQSPGQALAQPTPQPAPLPPGWRQFEVVTRVTLQDAPGAAQLWLPMAQTAGGYQAVLETRCQGTGRAQVVRDARYGAEVLKMNWEAGSDTPRSAELVQRVATRDRDGHDPAVPVTLAERQFWTQPTESVQTDGIVRDTAQRITAGLSEPRARLRAIYDWVVDHTTRDPETPGCGFGDVRGMLESGRLSGKCADINGLMTGLARAAGFPARDVYGVRVAGSRQFRTLGASGDVSKAQHCRSEVFLEDAGWFPIDPADVRKVILEHKLALDSAEIRALRESIFGSWEMNWVGYNSATDIILPDAMGNQKPNFAFLMYPCAFTANGQPDCLDPVHFSYAIEAREIAA</sequence>
<feature type="signal peptide" evidence="1">
    <location>
        <begin position="1"/>
        <end position="32"/>
    </location>
</feature>
<dbReference type="SMART" id="SM00460">
    <property type="entry name" value="TGc"/>
    <property type="match status" value="1"/>
</dbReference>
<dbReference type="Pfam" id="PF01841">
    <property type="entry name" value="Transglut_core"/>
    <property type="match status" value="1"/>
</dbReference>
<feature type="chain" id="PRO_5013358334" description="Transglutaminase-like domain-containing protein" evidence="1">
    <location>
        <begin position="33"/>
        <end position="367"/>
    </location>
</feature>
<dbReference type="Proteomes" id="UP000185494">
    <property type="component" value="Chromosome 1"/>
</dbReference>
<keyword evidence="1" id="KW-0732">Signal</keyword>
<dbReference type="RefSeq" id="WP_075797789.1">
    <property type="nucleotide sequence ID" value="NZ_CP015583.1"/>
</dbReference>
<dbReference type="PANTHER" id="PTHR38339:SF1">
    <property type="entry name" value="TRANSGLUTAMINASE-LIKE DOMAIN-CONTAINING PROTEIN"/>
    <property type="match status" value="1"/>
</dbReference>
<dbReference type="AlphaFoldDB" id="A0A1L7ADJ8"/>
<dbReference type="InterPro" id="IPR002931">
    <property type="entry name" value="Transglutaminase-like"/>
</dbReference>
<reference evidence="3 4" key="1">
    <citation type="submission" date="2016-05" db="EMBL/GenBank/DDBJ databases">
        <title>Complete Genome and Methylome Analysis of Psychrotrophic Bacterial Isolates from Antarctic Lake Untersee.</title>
        <authorList>
            <person name="Fomenkov A."/>
            <person name="Akimov V.N."/>
            <person name="Vasilyeva L.V."/>
            <person name="Andersen D."/>
            <person name="Vincze T."/>
            <person name="Roberts R.J."/>
        </authorList>
    </citation>
    <scope>NUCLEOTIDE SEQUENCE [LARGE SCALE GENOMIC DNA]</scope>
    <source>
        <strain evidence="3 4">U14-5</strain>
    </source>
</reference>
<feature type="domain" description="Transglutaminase-like" evidence="2">
    <location>
        <begin position="206"/>
        <end position="279"/>
    </location>
</feature>